<keyword evidence="3" id="KW-1185">Reference proteome</keyword>
<feature type="region of interest" description="Disordered" evidence="1">
    <location>
        <begin position="58"/>
        <end position="94"/>
    </location>
</feature>
<dbReference type="EMBL" id="CP110421">
    <property type="protein sequence ID" value="WAQ81278.1"/>
    <property type="molecule type" value="Genomic_DNA"/>
</dbReference>
<sequence length="159" mass="17903">MAAGRTRVFETCLARYNPFIKAPRGSSNAPTPALAGLRLLGYWMRGVGRRWPALTGDRPGTSLKLSSAPRGRRLFKETTSKQKRKKGVEQEKKEASVARIQNLQRISPLLRAALGWIFCQPSRPGIRPPLTPSKHMAFRWVCHRRHSAGRLENGFSFSH</sequence>
<name>A0ABY7C7Y0_9BASI</name>
<accession>A0ABY7C7Y0</accession>
<dbReference type="Proteomes" id="UP001164743">
    <property type="component" value="Chromosome 1A"/>
</dbReference>
<gene>
    <name evidence="2" type="ORF">PtA15_1A618</name>
</gene>
<organism evidence="2 3">
    <name type="scientific">Puccinia triticina</name>
    <dbReference type="NCBI Taxonomy" id="208348"/>
    <lineage>
        <taxon>Eukaryota</taxon>
        <taxon>Fungi</taxon>
        <taxon>Dikarya</taxon>
        <taxon>Basidiomycota</taxon>
        <taxon>Pucciniomycotina</taxon>
        <taxon>Pucciniomycetes</taxon>
        <taxon>Pucciniales</taxon>
        <taxon>Pucciniaceae</taxon>
        <taxon>Puccinia</taxon>
    </lineage>
</organism>
<dbReference type="RefSeq" id="XP_053016833.1">
    <property type="nucleotide sequence ID" value="XM_053165664.1"/>
</dbReference>
<evidence type="ECO:0000313" key="2">
    <source>
        <dbReference type="EMBL" id="WAQ81278.1"/>
    </source>
</evidence>
<protein>
    <submittedName>
        <fullName evidence="2">Uncharacterized protein</fullName>
    </submittedName>
</protein>
<reference evidence="2" key="1">
    <citation type="submission" date="2022-10" db="EMBL/GenBank/DDBJ databases">
        <title>Puccinia triticina Genome sequencing and assembly.</title>
        <authorList>
            <person name="Li C."/>
        </authorList>
    </citation>
    <scope>NUCLEOTIDE SEQUENCE</scope>
    <source>
        <strain evidence="2">Pt15</strain>
    </source>
</reference>
<dbReference type="GeneID" id="77806559"/>
<proteinExistence type="predicted"/>
<evidence type="ECO:0000313" key="3">
    <source>
        <dbReference type="Proteomes" id="UP001164743"/>
    </source>
</evidence>
<evidence type="ECO:0000256" key="1">
    <source>
        <dbReference type="SAM" id="MobiDB-lite"/>
    </source>
</evidence>